<evidence type="ECO:0008006" key="6">
    <source>
        <dbReference type="Google" id="ProtNLM"/>
    </source>
</evidence>
<feature type="transmembrane region" description="Helical" evidence="1">
    <location>
        <begin position="154"/>
        <end position="175"/>
    </location>
</feature>
<keyword evidence="1" id="KW-1133">Transmembrane helix</keyword>
<comment type="caution">
    <text evidence="4">The sequence shown here is derived from an EMBL/GenBank/DDBJ whole genome shotgun (WGS) entry which is preliminary data.</text>
</comment>
<evidence type="ECO:0000256" key="1">
    <source>
        <dbReference type="SAM" id="Phobius"/>
    </source>
</evidence>
<gene>
    <name evidence="4" type="ORF">RR49_02362</name>
</gene>
<dbReference type="Pfam" id="PF24677">
    <property type="entry name" value="DUF7657"/>
    <property type="match status" value="1"/>
</dbReference>
<keyword evidence="5" id="KW-1185">Reference proteome</keyword>
<reference evidence="4 5" key="1">
    <citation type="submission" date="2015-02" db="EMBL/GenBank/DDBJ databases">
        <title>Draft genome sequences of ten Microbacterium spp. with emphasis on heavy metal contaminated environments.</title>
        <authorList>
            <person name="Corretto E."/>
        </authorList>
    </citation>
    <scope>NUCLEOTIDE SEQUENCE [LARGE SCALE GENOMIC DNA]</scope>
    <source>
        <strain evidence="4 5">DSM 18659</strain>
    </source>
</reference>
<accession>A0A0F0LR19</accession>
<evidence type="ECO:0000259" key="3">
    <source>
        <dbReference type="Pfam" id="PF24677"/>
    </source>
</evidence>
<keyword evidence="1" id="KW-0812">Transmembrane</keyword>
<feature type="transmembrane region" description="Helical" evidence="1">
    <location>
        <begin position="230"/>
        <end position="249"/>
    </location>
</feature>
<dbReference type="Pfam" id="PF24672">
    <property type="entry name" value="DUF7654"/>
    <property type="match status" value="1"/>
</dbReference>
<feature type="transmembrane region" description="Helical" evidence="1">
    <location>
        <begin position="512"/>
        <end position="530"/>
    </location>
</feature>
<protein>
    <recommendedName>
        <fullName evidence="6">Glycosyltransferase RgtA/B/C/D-like domain-containing protein</fullName>
    </recommendedName>
</protein>
<evidence type="ECO:0000313" key="5">
    <source>
        <dbReference type="Proteomes" id="UP000033451"/>
    </source>
</evidence>
<keyword evidence="1" id="KW-0472">Membrane</keyword>
<feature type="domain" description="DUF7654" evidence="2">
    <location>
        <begin position="540"/>
        <end position="680"/>
    </location>
</feature>
<feature type="transmembrane region" description="Helical" evidence="1">
    <location>
        <begin position="430"/>
        <end position="449"/>
    </location>
</feature>
<dbReference type="STRING" id="400772.RR49_02362"/>
<feature type="transmembrane region" description="Helical" evidence="1">
    <location>
        <begin position="38"/>
        <end position="58"/>
    </location>
</feature>
<dbReference type="Proteomes" id="UP000033451">
    <property type="component" value="Unassembled WGS sequence"/>
</dbReference>
<feature type="transmembrane region" description="Helical" evidence="1">
    <location>
        <begin position="286"/>
        <end position="306"/>
    </location>
</feature>
<organism evidence="4 5">
    <name type="scientific">Microbacterium ginsengisoli</name>
    <dbReference type="NCBI Taxonomy" id="400772"/>
    <lineage>
        <taxon>Bacteria</taxon>
        <taxon>Bacillati</taxon>
        <taxon>Actinomycetota</taxon>
        <taxon>Actinomycetes</taxon>
        <taxon>Micrococcales</taxon>
        <taxon>Microbacteriaceae</taxon>
        <taxon>Microbacterium</taxon>
    </lineage>
</organism>
<dbReference type="InterPro" id="IPR056074">
    <property type="entry name" value="DUF7657"/>
</dbReference>
<name>A0A0F0LR19_9MICO</name>
<evidence type="ECO:0000259" key="2">
    <source>
        <dbReference type="Pfam" id="PF24672"/>
    </source>
</evidence>
<feature type="domain" description="DUF7657" evidence="3">
    <location>
        <begin position="41"/>
        <end position="446"/>
    </location>
</feature>
<dbReference type="InterPro" id="IPR056071">
    <property type="entry name" value="DUF7654"/>
</dbReference>
<feature type="transmembrane region" description="Helical" evidence="1">
    <location>
        <begin position="362"/>
        <end position="383"/>
    </location>
</feature>
<feature type="transmembrane region" description="Helical" evidence="1">
    <location>
        <begin position="204"/>
        <end position="223"/>
    </location>
</feature>
<evidence type="ECO:0000313" key="4">
    <source>
        <dbReference type="EMBL" id="KJL35603.1"/>
    </source>
</evidence>
<feature type="transmembrane region" description="Helical" evidence="1">
    <location>
        <begin position="255"/>
        <end position="274"/>
    </location>
</feature>
<dbReference type="AlphaFoldDB" id="A0A0F0LR19"/>
<feature type="transmembrane region" description="Helical" evidence="1">
    <location>
        <begin position="461"/>
        <end position="481"/>
    </location>
</feature>
<feature type="transmembrane region" description="Helical" evidence="1">
    <location>
        <begin position="487"/>
        <end position="507"/>
    </location>
</feature>
<feature type="transmembrane region" description="Helical" evidence="1">
    <location>
        <begin position="180"/>
        <end position="198"/>
    </location>
</feature>
<dbReference type="EMBL" id="JYIY01000078">
    <property type="protein sequence ID" value="KJL35603.1"/>
    <property type="molecule type" value="Genomic_DNA"/>
</dbReference>
<feature type="transmembrane region" description="Helical" evidence="1">
    <location>
        <begin position="390"/>
        <end position="410"/>
    </location>
</feature>
<proteinExistence type="predicted"/>
<sequence length="683" mass="73579">MIWMNRGRRWLGSAYGHALTWHTRVTTPRASGMPNAVVLFWFPLLMLVLTAVAAAAGVSGSSRPLLYEQLTGSSGSDAGVLFGNLRAIRSDEWVVQSGWIASQAVHGFSEINPSMYGGLDSAIYNDAPAWSWSMVFRPHAAAFLFLPLANAFAVWWWLPLAAALSSAYVFVVLLLPRAPFAAACLAVAAGLSPIVQWWYLPGNIWPIAFGFALLSAVIVASRARRKWPRFLAAGATGYIGVTTMMAIYFPYIIAVLVPAAICTVGWIVHVTVEAPRGERWAALRRTALPLVIAGFAASVVFLVWLWEHRVAVSALLNTAYPGDRHTPSGSGDFGNLIQLFSAPFQDALYTSSAFVSANQSEASTAIMISLFLCVPLVACIYVGWRVGRRIDAVAVAVVFAHALILAFLYIPHLSRFTHLFLLDLTTANRARMAFVFLLVVTPVVLVTRLRRLDRPWSWSAALRLGGAFGAVTLGIAALLWVADPGALSASSWWVMSMMLLAGAIVAFARARVAVGSIAVLLVACLIGGGVNPLTRGFVTVAQTEAGSAVQRIRAEDPGAQWVNVGGMVPMAVLFQSGVVGFGGVQNYPNTTMWNLIDPAHRFEFQWNRLAHVRWVPGSGEPTVSNPAGDVAAVTFDSCSEFAQHNVGYVLSDTALSQQCVQQVGTYAQGGVALWIYKVVPSGR</sequence>
<dbReference type="PATRIC" id="fig|400772.4.peg.2374"/>